<name>A0ABW8TBW3_9CLOT</name>
<gene>
    <name evidence="1" type="ORF">ACJDT4_03300</name>
</gene>
<dbReference type="EMBL" id="JBJIAA010000002">
    <property type="protein sequence ID" value="MFL0249435.1"/>
    <property type="molecule type" value="Genomic_DNA"/>
</dbReference>
<dbReference type="RefSeq" id="WP_406786102.1">
    <property type="nucleotide sequence ID" value="NZ_JBJIAA010000002.1"/>
</dbReference>
<dbReference type="Proteomes" id="UP001623592">
    <property type="component" value="Unassembled WGS sequence"/>
</dbReference>
<organism evidence="1 2">
    <name type="scientific">Clostridium neuense</name>
    <dbReference type="NCBI Taxonomy" id="1728934"/>
    <lineage>
        <taxon>Bacteria</taxon>
        <taxon>Bacillati</taxon>
        <taxon>Bacillota</taxon>
        <taxon>Clostridia</taxon>
        <taxon>Eubacteriales</taxon>
        <taxon>Clostridiaceae</taxon>
        <taxon>Clostridium</taxon>
    </lineage>
</organism>
<evidence type="ECO:0000313" key="1">
    <source>
        <dbReference type="EMBL" id="MFL0249435.1"/>
    </source>
</evidence>
<reference evidence="1 2" key="1">
    <citation type="submission" date="2024-11" db="EMBL/GenBank/DDBJ databases">
        <authorList>
            <person name="Heng Y.C."/>
            <person name="Lim A.C.H."/>
            <person name="Lee J.K.Y."/>
            <person name="Kittelmann S."/>
        </authorList>
    </citation>
    <scope>NUCLEOTIDE SEQUENCE [LARGE SCALE GENOMIC DNA]</scope>
    <source>
        <strain evidence="1 2">WILCCON 0114</strain>
    </source>
</reference>
<accession>A0ABW8TBW3</accession>
<comment type="caution">
    <text evidence="1">The sequence shown here is derived from an EMBL/GenBank/DDBJ whole genome shotgun (WGS) entry which is preliminary data.</text>
</comment>
<sequence length="60" mass="6744">MKGIGNIFNPLINLGDKIDKKFKMGDYKETYDDGKTSETSIDNVIESIFKFGKLIGNILD</sequence>
<keyword evidence="2" id="KW-1185">Reference proteome</keyword>
<proteinExistence type="predicted"/>
<evidence type="ECO:0000313" key="2">
    <source>
        <dbReference type="Proteomes" id="UP001623592"/>
    </source>
</evidence>
<protein>
    <submittedName>
        <fullName evidence="1">Uncharacterized protein</fullName>
    </submittedName>
</protein>